<comment type="caution">
    <text evidence="1">The sequence shown here is derived from an EMBL/GenBank/DDBJ whole genome shotgun (WGS) entry which is preliminary data.</text>
</comment>
<dbReference type="OMA" id="HRINETI"/>
<evidence type="ECO:0000313" key="2">
    <source>
        <dbReference type="Proteomes" id="UP000683925"/>
    </source>
</evidence>
<accession>A0A8S1VG08</accession>
<name>A0A8S1VG08_PAROT</name>
<organism evidence="1 2">
    <name type="scientific">Paramecium octaurelia</name>
    <dbReference type="NCBI Taxonomy" id="43137"/>
    <lineage>
        <taxon>Eukaryota</taxon>
        <taxon>Sar</taxon>
        <taxon>Alveolata</taxon>
        <taxon>Ciliophora</taxon>
        <taxon>Intramacronucleata</taxon>
        <taxon>Oligohymenophorea</taxon>
        <taxon>Peniculida</taxon>
        <taxon>Parameciidae</taxon>
        <taxon>Paramecium</taxon>
    </lineage>
</organism>
<gene>
    <name evidence="1" type="ORF">POCTA_138.1.T0660269</name>
</gene>
<reference evidence="1" key="1">
    <citation type="submission" date="2021-01" db="EMBL/GenBank/DDBJ databases">
        <authorList>
            <consortium name="Genoscope - CEA"/>
            <person name="William W."/>
        </authorList>
    </citation>
    <scope>NUCLEOTIDE SEQUENCE</scope>
</reference>
<dbReference type="EMBL" id="CAJJDP010000065">
    <property type="protein sequence ID" value="CAD8176200.1"/>
    <property type="molecule type" value="Genomic_DNA"/>
</dbReference>
<sequence>MQQNKTQRRGKPSQLQVIQTNLDIWLNNEGCKELYLLLQEGTHSFSYCSRKGESLSLEEEKKKSRVLAASRLLGINVHPDKAIVLFFKTEQQLADQYNHQLIAQLLEQLKEVRAEKLIQLSYMLDEKFISELITIIDYRNSEELLPMYLLNKIHLSPDKSDQIVKNAYLQHVKENENPLTFEEFLRSQEAYFSIAEFAHRINETIYLYSQ</sequence>
<dbReference type="AlphaFoldDB" id="A0A8S1VG08"/>
<dbReference type="OrthoDB" id="310285at2759"/>
<evidence type="ECO:0000313" key="1">
    <source>
        <dbReference type="EMBL" id="CAD8176200.1"/>
    </source>
</evidence>
<proteinExistence type="predicted"/>
<keyword evidence="2" id="KW-1185">Reference proteome</keyword>
<protein>
    <submittedName>
        <fullName evidence="1">Uncharacterized protein</fullName>
    </submittedName>
</protein>
<dbReference type="Proteomes" id="UP000683925">
    <property type="component" value="Unassembled WGS sequence"/>
</dbReference>